<evidence type="ECO:0000256" key="3">
    <source>
        <dbReference type="ARBA" id="ARBA00022525"/>
    </source>
</evidence>
<sequence length="222" mass="25255">MQRQCGIMLVALLIMGVTFMTWRRNISPQFNDWNPLQTPVPIELFVMSKCPDKVDCEQVFSEVLKQVKVPVSLDVNYIGRPNSSQPYGVECKHGPSECLGNIQELCFKQSYPDISDWFNGFTLCLNEEYQDIGVDEYLTTKCANRIGKDYAPVQTCSEGSEGTELLKNSVERTLSLNVEKSCTIYINNKLRCIHDEVWKQCEGGHDISDFARTIEEAYNKGN</sequence>
<accession>A0AAD5JS56</accession>
<gene>
    <name evidence="7" type="ORF">BDA99DRAFT_521333</name>
</gene>
<evidence type="ECO:0000256" key="4">
    <source>
        <dbReference type="ARBA" id="ARBA00022729"/>
    </source>
</evidence>
<reference evidence="7" key="2">
    <citation type="submission" date="2023-02" db="EMBL/GenBank/DDBJ databases">
        <authorList>
            <consortium name="DOE Joint Genome Institute"/>
            <person name="Mondo S.J."/>
            <person name="Chang Y."/>
            <person name="Wang Y."/>
            <person name="Ahrendt S."/>
            <person name="Andreopoulos W."/>
            <person name="Barry K."/>
            <person name="Beard J."/>
            <person name="Benny G.L."/>
            <person name="Blankenship S."/>
            <person name="Bonito G."/>
            <person name="Cuomo C."/>
            <person name="Desiro A."/>
            <person name="Gervers K.A."/>
            <person name="Hundley H."/>
            <person name="Kuo A."/>
            <person name="LaButti K."/>
            <person name="Lang B.F."/>
            <person name="Lipzen A."/>
            <person name="O'Donnell K."/>
            <person name="Pangilinan J."/>
            <person name="Reynolds N."/>
            <person name="Sandor L."/>
            <person name="Smith M.W."/>
            <person name="Tsang A."/>
            <person name="Grigoriev I.V."/>
            <person name="Stajich J.E."/>
            <person name="Spatafora J.W."/>
        </authorList>
    </citation>
    <scope>NUCLEOTIDE SEQUENCE</scope>
    <source>
        <strain evidence="7">RSA 2281</strain>
    </source>
</reference>
<keyword evidence="6" id="KW-1133">Transmembrane helix</keyword>
<dbReference type="Pfam" id="PF03227">
    <property type="entry name" value="GILT"/>
    <property type="match status" value="1"/>
</dbReference>
<dbReference type="EMBL" id="JAIXMP010000029">
    <property type="protein sequence ID" value="KAI9251845.1"/>
    <property type="molecule type" value="Genomic_DNA"/>
</dbReference>
<keyword evidence="6" id="KW-0472">Membrane</keyword>
<comment type="caution">
    <text evidence="7">The sequence shown here is derived from an EMBL/GenBank/DDBJ whole genome shotgun (WGS) entry which is preliminary data.</text>
</comment>
<evidence type="ECO:0000256" key="5">
    <source>
        <dbReference type="ARBA" id="ARBA00023180"/>
    </source>
</evidence>
<dbReference type="GO" id="GO:0016671">
    <property type="term" value="F:oxidoreductase activity, acting on a sulfur group of donors, disulfide as acceptor"/>
    <property type="evidence" value="ECO:0007669"/>
    <property type="project" value="InterPro"/>
</dbReference>
<keyword evidence="3" id="KW-0964">Secreted</keyword>
<dbReference type="PANTHER" id="PTHR13234">
    <property type="entry name" value="GAMMA-INTERFERON INDUCIBLE LYSOSOMAL THIOL REDUCTASE GILT"/>
    <property type="match status" value="1"/>
</dbReference>
<reference evidence="7" key="1">
    <citation type="journal article" date="2022" name="IScience">
        <title>Evolution of zygomycete secretomes and the origins of terrestrial fungal ecologies.</title>
        <authorList>
            <person name="Chang Y."/>
            <person name="Wang Y."/>
            <person name="Mondo S."/>
            <person name="Ahrendt S."/>
            <person name="Andreopoulos W."/>
            <person name="Barry K."/>
            <person name="Beard J."/>
            <person name="Benny G.L."/>
            <person name="Blankenship S."/>
            <person name="Bonito G."/>
            <person name="Cuomo C."/>
            <person name="Desiro A."/>
            <person name="Gervers K.A."/>
            <person name="Hundley H."/>
            <person name="Kuo A."/>
            <person name="LaButti K."/>
            <person name="Lang B.F."/>
            <person name="Lipzen A."/>
            <person name="O'Donnell K."/>
            <person name="Pangilinan J."/>
            <person name="Reynolds N."/>
            <person name="Sandor L."/>
            <person name="Smith M.E."/>
            <person name="Tsang A."/>
            <person name="Grigoriev I.V."/>
            <person name="Stajich J.E."/>
            <person name="Spatafora J.W."/>
        </authorList>
    </citation>
    <scope>NUCLEOTIDE SEQUENCE</scope>
    <source>
        <strain evidence="7">RSA 2281</strain>
    </source>
</reference>
<dbReference type="Gene3D" id="3.40.30.10">
    <property type="entry name" value="Glutaredoxin"/>
    <property type="match status" value="1"/>
</dbReference>
<keyword evidence="4" id="KW-0732">Signal</keyword>
<name>A0AAD5JS56_9FUNG</name>
<evidence type="ECO:0000256" key="6">
    <source>
        <dbReference type="SAM" id="Phobius"/>
    </source>
</evidence>
<evidence type="ECO:0000313" key="7">
    <source>
        <dbReference type="EMBL" id="KAI9251845.1"/>
    </source>
</evidence>
<comment type="subcellular location">
    <subcellularLocation>
        <location evidence="1">Secreted</location>
    </subcellularLocation>
</comment>
<proteinExistence type="inferred from homology"/>
<dbReference type="InterPro" id="IPR004911">
    <property type="entry name" value="Interferon-induced_GILT"/>
</dbReference>
<evidence type="ECO:0000313" key="8">
    <source>
        <dbReference type="Proteomes" id="UP001209540"/>
    </source>
</evidence>
<keyword evidence="5" id="KW-0325">Glycoprotein</keyword>
<feature type="transmembrane region" description="Helical" evidence="6">
    <location>
        <begin position="6"/>
        <end position="22"/>
    </location>
</feature>
<keyword evidence="8" id="KW-1185">Reference proteome</keyword>
<dbReference type="GO" id="GO:0005576">
    <property type="term" value="C:extracellular region"/>
    <property type="evidence" value="ECO:0007669"/>
    <property type="project" value="UniProtKB-SubCell"/>
</dbReference>
<protein>
    <submittedName>
        <fullName evidence="7">Uncharacterized protein</fullName>
    </submittedName>
</protein>
<dbReference type="AlphaFoldDB" id="A0AAD5JS56"/>
<dbReference type="Proteomes" id="UP001209540">
    <property type="component" value="Unassembled WGS sequence"/>
</dbReference>
<organism evidence="7 8">
    <name type="scientific">Phascolomyces articulosus</name>
    <dbReference type="NCBI Taxonomy" id="60185"/>
    <lineage>
        <taxon>Eukaryota</taxon>
        <taxon>Fungi</taxon>
        <taxon>Fungi incertae sedis</taxon>
        <taxon>Mucoromycota</taxon>
        <taxon>Mucoromycotina</taxon>
        <taxon>Mucoromycetes</taxon>
        <taxon>Mucorales</taxon>
        <taxon>Lichtheimiaceae</taxon>
        <taxon>Phascolomyces</taxon>
    </lineage>
</organism>
<dbReference type="PANTHER" id="PTHR13234:SF8">
    <property type="entry name" value="GAMMA-INTERFERON-INDUCIBLE LYSOSOMAL THIOL REDUCTASE"/>
    <property type="match status" value="1"/>
</dbReference>
<evidence type="ECO:0000256" key="2">
    <source>
        <dbReference type="ARBA" id="ARBA00005679"/>
    </source>
</evidence>
<keyword evidence="6" id="KW-0812">Transmembrane</keyword>
<evidence type="ECO:0000256" key="1">
    <source>
        <dbReference type="ARBA" id="ARBA00004613"/>
    </source>
</evidence>
<comment type="similarity">
    <text evidence="2">Belongs to the GILT family.</text>
</comment>